<keyword evidence="9" id="KW-1185">Reference proteome</keyword>
<dbReference type="InterPro" id="IPR036412">
    <property type="entry name" value="HAD-like_sf"/>
</dbReference>
<dbReference type="NCBIfam" id="TIGR01662">
    <property type="entry name" value="HAD-SF-IIIA"/>
    <property type="match status" value="1"/>
</dbReference>
<protein>
    <submittedName>
        <fullName evidence="8">3-deoxy-D-manno-octulosonate 8-phosphate phosphatase</fullName>
    </submittedName>
</protein>
<dbReference type="EMBL" id="MSFI01000025">
    <property type="protein sequence ID" value="OMP66112.1"/>
    <property type="molecule type" value="Genomic_DNA"/>
</dbReference>
<evidence type="ECO:0000313" key="9">
    <source>
        <dbReference type="Proteomes" id="UP000188613"/>
    </source>
</evidence>
<feature type="binding site" evidence="7">
    <location>
        <position position="106"/>
    </location>
    <ligand>
        <name>Mg(2+)</name>
        <dbReference type="ChEBI" id="CHEBI:18420"/>
    </ligand>
</feature>
<comment type="subunit">
    <text evidence="3">Homotetramer.</text>
</comment>
<accession>A0A1V2A5I0</accession>
<dbReference type="STRING" id="1714355.BTO28_13995"/>
<dbReference type="InterPro" id="IPR050793">
    <property type="entry name" value="CMP-NeuNAc_synthase"/>
</dbReference>
<reference evidence="8 9" key="1">
    <citation type="submission" date="2016-12" db="EMBL/GenBank/DDBJ databases">
        <title>Domibacillus sp. SAB 38T whole genome sequencing.</title>
        <authorList>
            <person name="Verma A."/>
            <person name="Ojha A.K."/>
            <person name="Krishnamurthi S."/>
        </authorList>
    </citation>
    <scope>NUCLEOTIDE SEQUENCE [LARGE SCALE GENOMIC DNA]</scope>
    <source>
        <strain evidence="8 9">SAB 38</strain>
    </source>
</reference>
<comment type="cofactor">
    <cofactor evidence="1 7">
        <name>Mg(2+)</name>
        <dbReference type="ChEBI" id="CHEBI:18420"/>
    </cofactor>
</comment>
<dbReference type="RefSeq" id="WP_076767328.1">
    <property type="nucleotide sequence ID" value="NZ_MSFI01000025.1"/>
</dbReference>
<proteinExistence type="inferred from homology"/>
<dbReference type="OrthoDB" id="9805604at2"/>
<feature type="binding site" evidence="7">
    <location>
        <position position="13"/>
    </location>
    <ligand>
        <name>Mg(2+)</name>
        <dbReference type="ChEBI" id="CHEBI:18420"/>
    </ligand>
</feature>
<evidence type="ECO:0000256" key="2">
    <source>
        <dbReference type="ARBA" id="ARBA00005893"/>
    </source>
</evidence>
<comment type="caution">
    <text evidence="8">The sequence shown here is derived from an EMBL/GenBank/DDBJ whole genome shotgun (WGS) entry which is preliminary data.</text>
</comment>
<dbReference type="FunFam" id="3.40.50.1000:FF:000029">
    <property type="entry name" value="3-deoxy-D-manno-octulosonate 8-phosphate phosphatase KdsC"/>
    <property type="match status" value="1"/>
</dbReference>
<keyword evidence="6 7" id="KW-0460">Magnesium</keyword>
<evidence type="ECO:0000256" key="7">
    <source>
        <dbReference type="PIRSR" id="PIRSR006118-2"/>
    </source>
</evidence>
<evidence type="ECO:0000256" key="1">
    <source>
        <dbReference type="ARBA" id="ARBA00001946"/>
    </source>
</evidence>
<dbReference type="InterPro" id="IPR010023">
    <property type="entry name" value="KdsC_fam"/>
</dbReference>
<dbReference type="InterPro" id="IPR023214">
    <property type="entry name" value="HAD_sf"/>
</dbReference>
<dbReference type="AlphaFoldDB" id="A0A1V2A5I0"/>
<name>A0A1V2A5I0_9BACI</name>
<dbReference type="GO" id="GO:0016788">
    <property type="term" value="F:hydrolase activity, acting on ester bonds"/>
    <property type="evidence" value="ECO:0007669"/>
    <property type="project" value="InterPro"/>
</dbReference>
<dbReference type="PIRSF" id="PIRSF006118">
    <property type="entry name" value="KDO8-P_Ptase"/>
    <property type="match status" value="1"/>
</dbReference>
<dbReference type="GO" id="GO:0008781">
    <property type="term" value="F:N-acylneuraminate cytidylyltransferase activity"/>
    <property type="evidence" value="ECO:0007669"/>
    <property type="project" value="TreeGrafter"/>
</dbReference>
<gene>
    <name evidence="8" type="ORF">BTO28_13995</name>
</gene>
<organism evidence="8 9">
    <name type="scientific">Domibacillus epiphyticus</name>
    <dbReference type="NCBI Taxonomy" id="1714355"/>
    <lineage>
        <taxon>Bacteria</taxon>
        <taxon>Bacillati</taxon>
        <taxon>Bacillota</taxon>
        <taxon>Bacilli</taxon>
        <taxon>Bacillales</taxon>
        <taxon>Bacillaceae</taxon>
        <taxon>Domibacillus</taxon>
    </lineage>
</organism>
<evidence type="ECO:0000256" key="6">
    <source>
        <dbReference type="ARBA" id="ARBA00022842"/>
    </source>
</evidence>
<dbReference type="Gene3D" id="3.40.50.1000">
    <property type="entry name" value="HAD superfamily/HAD-like"/>
    <property type="match status" value="1"/>
</dbReference>
<dbReference type="NCBIfam" id="TIGR01670">
    <property type="entry name" value="KdsC-phosphatas"/>
    <property type="match status" value="1"/>
</dbReference>
<dbReference type="SFLD" id="SFLDG01138">
    <property type="entry name" value="C1.6.2:_Deoxy-d-mannose-octulo"/>
    <property type="match status" value="1"/>
</dbReference>
<dbReference type="Pfam" id="PF08282">
    <property type="entry name" value="Hydrolase_3"/>
    <property type="match status" value="1"/>
</dbReference>
<dbReference type="SUPFAM" id="SSF56784">
    <property type="entry name" value="HAD-like"/>
    <property type="match status" value="1"/>
</dbReference>
<keyword evidence="4 7" id="KW-0479">Metal-binding</keyword>
<dbReference type="PANTHER" id="PTHR21485:SF3">
    <property type="entry name" value="N-ACYLNEURAMINATE CYTIDYLYLTRANSFERASE"/>
    <property type="match status" value="1"/>
</dbReference>
<evidence type="ECO:0000256" key="5">
    <source>
        <dbReference type="ARBA" id="ARBA00022801"/>
    </source>
</evidence>
<dbReference type="SFLD" id="SFLDG01136">
    <property type="entry name" value="C1.6:_Phosphoserine_Phosphatas"/>
    <property type="match status" value="1"/>
</dbReference>
<feature type="binding site" evidence="7">
    <location>
        <position position="15"/>
    </location>
    <ligand>
        <name>substrate</name>
    </ligand>
</feature>
<sequence length="177" mass="19588">MDKLKQIKLIILDVDGVLTDGKLFIGSDGTEMKSFHVKDGMGISLAKYAGMQIAIISGRKSESVEIRSRELGIDYVYQGISDKLAVLRELMKKTKLNRQQICYMGDDLNDTIIAKNVGHSFAPSDAAAYLKKRVDSVTNASGGNGAVREMIEVILHAQHDYEKLVEGYLHQKSKVVQ</sequence>
<evidence type="ECO:0000256" key="4">
    <source>
        <dbReference type="ARBA" id="ARBA00022723"/>
    </source>
</evidence>
<keyword evidence="5" id="KW-0378">Hydrolase</keyword>
<dbReference type="Proteomes" id="UP000188613">
    <property type="component" value="Unassembled WGS sequence"/>
</dbReference>
<evidence type="ECO:0000256" key="3">
    <source>
        <dbReference type="ARBA" id="ARBA00011881"/>
    </source>
</evidence>
<dbReference type="PANTHER" id="PTHR21485">
    <property type="entry name" value="HAD SUPERFAMILY MEMBERS CMAS AND KDSC"/>
    <property type="match status" value="1"/>
</dbReference>
<dbReference type="CDD" id="cd01630">
    <property type="entry name" value="HAD_KDO-like"/>
    <property type="match status" value="1"/>
</dbReference>
<dbReference type="InterPro" id="IPR006549">
    <property type="entry name" value="HAD-SF_hydro_IIIA"/>
</dbReference>
<comment type="similarity">
    <text evidence="2">Belongs to the KdsC family.</text>
</comment>
<evidence type="ECO:0000313" key="8">
    <source>
        <dbReference type="EMBL" id="OMP66112.1"/>
    </source>
</evidence>
<dbReference type="SFLD" id="SFLDS00003">
    <property type="entry name" value="Haloacid_Dehalogenase"/>
    <property type="match status" value="1"/>
</dbReference>
<dbReference type="GO" id="GO:0046872">
    <property type="term" value="F:metal ion binding"/>
    <property type="evidence" value="ECO:0007669"/>
    <property type="project" value="UniProtKB-KW"/>
</dbReference>